<protein>
    <submittedName>
        <fullName evidence="1">Uncharacterized protein</fullName>
    </submittedName>
</protein>
<dbReference type="SUPFAM" id="SSF82615">
    <property type="entry name" value="Polo-box domain"/>
    <property type="match status" value="1"/>
</dbReference>
<accession>A0A3S5B2B8</accession>
<organism evidence="1 2">
    <name type="scientific">Protopolystoma xenopodis</name>
    <dbReference type="NCBI Taxonomy" id="117903"/>
    <lineage>
        <taxon>Eukaryota</taxon>
        <taxon>Metazoa</taxon>
        <taxon>Spiralia</taxon>
        <taxon>Lophotrochozoa</taxon>
        <taxon>Platyhelminthes</taxon>
        <taxon>Monogenea</taxon>
        <taxon>Polyopisthocotylea</taxon>
        <taxon>Polystomatidea</taxon>
        <taxon>Polystomatidae</taxon>
        <taxon>Protopolystoma</taxon>
    </lineage>
</organism>
<evidence type="ECO:0000313" key="2">
    <source>
        <dbReference type="Proteomes" id="UP000784294"/>
    </source>
</evidence>
<dbReference type="AlphaFoldDB" id="A0A3S5B2B8"/>
<comment type="caution">
    <text evidence="1">The sequence shown here is derived from an EMBL/GenBank/DDBJ whole genome shotgun (WGS) entry which is preliminary data.</text>
</comment>
<dbReference type="Gene3D" id="3.30.1120.30">
    <property type="entry name" value="POLO box domain"/>
    <property type="match status" value="1"/>
</dbReference>
<dbReference type="InterPro" id="IPR036947">
    <property type="entry name" value="POLO_box_dom_sf"/>
</dbReference>
<evidence type="ECO:0000313" key="1">
    <source>
        <dbReference type="EMBL" id="VEL34535.1"/>
    </source>
</evidence>
<dbReference type="EMBL" id="CAAALY010247860">
    <property type="protein sequence ID" value="VEL34535.1"/>
    <property type="molecule type" value="Genomic_DNA"/>
</dbReference>
<gene>
    <name evidence="1" type="ORF">PXEA_LOCUS27975</name>
</gene>
<dbReference type="Proteomes" id="UP000784294">
    <property type="component" value="Unassembled WGS sequence"/>
</dbReference>
<dbReference type="OrthoDB" id="6238828at2759"/>
<proteinExistence type="predicted"/>
<keyword evidence="2" id="KW-1185">Reference proteome</keyword>
<name>A0A3S5B2B8_9PLAT</name>
<sequence>MACEIHPLLRLLEPRTGTIATVTKWMDCRTRSRAFDHVRSFEKFLEFITDPALGPSHSNRPPPPEVTYVRLHCSFLVRRLHRHRPDMACLEASSAFVASAVNPEASLRRPRANDGRISVPSQPSGLHGPTFVQRWVLHEDDILFLFSTGGWQTNFRNHVKLSVYGHHGLLTYRAGQLRGRGRRAVNRRARNSRQTAVVMGNVCYVGKGTQGRGRQIPGTGATARPAGRAVQAGEYVTDYLPDVSVWLMAHTAYLDWLRPLVFPLI</sequence>
<reference evidence="1" key="1">
    <citation type="submission" date="2018-11" db="EMBL/GenBank/DDBJ databases">
        <authorList>
            <consortium name="Pathogen Informatics"/>
        </authorList>
    </citation>
    <scope>NUCLEOTIDE SEQUENCE</scope>
</reference>